<dbReference type="PROSITE" id="PS00518">
    <property type="entry name" value="ZF_RING_1"/>
    <property type="match status" value="1"/>
</dbReference>
<evidence type="ECO:0000256" key="7">
    <source>
        <dbReference type="ARBA" id="ARBA00022771"/>
    </source>
</evidence>
<keyword evidence="11" id="KW-0175">Coiled coil</keyword>
<evidence type="ECO:0000259" key="13">
    <source>
        <dbReference type="PROSITE" id="PS50119"/>
    </source>
</evidence>
<comment type="catalytic activity">
    <reaction evidence="1">
        <text>S-ubiquitinyl-[E2 ubiquitin-conjugating enzyme]-L-cysteine + [acceptor protein]-L-lysine = [E2 ubiquitin-conjugating enzyme]-L-cysteine + N(6)-ubiquitinyl-[acceptor protein]-L-lysine.</text>
        <dbReference type="EC" id="2.3.2.27"/>
    </reaction>
</comment>
<evidence type="ECO:0000313" key="14">
    <source>
        <dbReference type="Ensembl" id="ENSMMOP00000000212.1"/>
    </source>
</evidence>
<keyword evidence="7 9" id="KW-0863">Zinc-finger</keyword>
<feature type="repeat" description="NHL" evidence="10">
    <location>
        <begin position="325"/>
        <end position="368"/>
    </location>
</feature>
<proteinExistence type="inferred from homology"/>
<dbReference type="SMART" id="SM00184">
    <property type="entry name" value="RING"/>
    <property type="match status" value="1"/>
</dbReference>
<dbReference type="CDD" id="cd16587">
    <property type="entry name" value="RING-HC_TRIM32_C-VII"/>
    <property type="match status" value="1"/>
</dbReference>
<dbReference type="EC" id="2.3.2.27" evidence="3"/>
<dbReference type="SUPFAM" id="SSF101898">
    <property type="entry name" value="NHL repeat"/>
    <property type="match status" value="1"/>
</dbReference>
<dbReference type="Gene3D" id="3.30.160.60">
    <property type="entry name" value="Classic Zinc Finger"/>
    <property type="match status" value="1"/>
</dbReference>
<keyword evidence="6" id="KW-0677">Repeat</keyword>
<dbReference type="Proteomes" id="UP000261620">
    <property type="component" value="Unplaced"/>
</dbReference>
<dbReference type="InterPro" id="IPR001258">
    <property type="entry name" value="NHL_repeat"/>
</dbReference>
<dbReference type="STRING" id="94237.ENSMMOP00000000212"/>
<dbReference type="PROSITE" id="PS50119">
    <property type="entry name" value="ZF_BBOX"/>
    <property type="match status" value="1"/>
</dbReference>
<evidence type="ECO:0000259" key="12">
    <source>
        <dbReference type="PROSITE" id="PS50089"/>
    </source>
</evidence>
<keyword evidence="15" id="KW-1185">Reference proteome</keyword>
<evidence type="ECO:0000256" key="8">
    <source>
        <dbReference type="ARBA" id="ARBA00022833"/>
    </source>
</evidence>
<dbReference type="PROSITE" id="PS51125">
    <property type="entry name" value="NHL"/>
    <property type="match status" value="4"/>
</dbReference>
<dbReference type="GO" id="GO:0008270">
    <property type="term" value="F:zinc ion binding"/>
    <property type="evidence" value="ECO:0007669"/>
    <property type="project" value="UniProtKB-KW"/>
</dbReference>
<evidence type="ECO:0000256" key="9">
    <source>
        <dbReference type="PROSITE-ProRule" id="PRU00024"/>
    </source>
</evidence>
<evidence type="ECO:0000256" key="4">
    <source>
        <dbReference type="ARBA" id="ARBA00022553"/>
    </source>
</evidence>
<dbReference type="Gene3D" id="3.30.40.10">
    <property type="entry name" value="Zinc/RING finger domain, C3HC4 (zinc finger)"/>
    <property type="match status" value="1"/>
</dbReference>
<protein>
    <recommendedName>
        <fullName evidence="3">RING-type E3 ubiquitin transferase</fullName>
        <ecNumber evidence="3">2.3.2.27</ecNumber>
    </recommendedName>
</protein>
<feature type="repeat" description="NHL" evidence="10">
    <location>
        <begin position="382"/>
        <end position="425"/>
    </location>
</feature>
<accession>A0A3Q3VPV4</accession>
<dbReference type="InterPro" id="IPR027370">
    <property type="entry name" value="Znf-RING_euk"/>
</dbReference>
<evidence type="ECO:0000313" key="15">
    <source>
        <dbReference type="Proteomes" id="UP000261620"/>
    </source>
</evidence>
<organism evidence="14 15">
    <name type="scientific">Mola mola</name>
    <name type="common">Ocean sunfish</name>
    <name type="synonym">Tetraodon mola</name>
    <dbReference type="NCBI Taxonomy" id="94237"/>
    <lineage>
        <taxon>Eukaryota</taxon>
        <taxon>Metazoa</taxon>
        <taxon>Chordata</taxon>
        <taxon>Craniata</taxon>
        <taxon>Vertebrata</taxon>
        <taxon>Euteleostomi</taxon>
        <taxon>Actinopterygii</taxon>
        <taxon>Neopterygii</taxon>
        <taxon>Teleostei</taxon>
        <taxon>Neoteleostei</taxon>
        <taxon>Acanthomorphata</taxon>
        <taxon>Eupercaria</taxon>
        <taxon>Tetraodontiformes</taxon>
        <taxon>Molidae</taxon>
        <taxon>Mola</taxon>
    </lineage>
</organism>
<keyword evidence="4" id="KW-0597">Phosphoprotein</keyword>
<evidence type="ECO:0000256" key="6">
    <source>
        <dbReference type="ARBA" id="ARBA00022737"/>
    </source>
</evidence>
<reference evidence="14" key="1">
    <citation type="submission" date="2025-08" db="UniProtKB">
        <authorList>
            <consortium name="Ensembl"/>
        </authorList>
    </citation>
    <scope>IDENTIFICATION</scope>
</reference>
<dbReference type="PROSITE" id="PS50089">
    <property type="entry name" value="ZF_RING_2"/>
    <property type="match status" value="1"/>
</dbReference>
<dbReference type="Ensembl" id="ENSMMOT00000000215.1">
    <property type="protein sequence ID" value="ENSMMOP00000000212.1"/>
    <property type="gene ID" value="ENSMMOG00000000178.1"/>
</dbReference>
<reference evidence="14" key="2">
    <citation type="submission" date="2025-09" db="UniProtKB">
        <authorList>
            <consortium name="Ensembl"/>
        </authorList>
    </citation>
    <scope>IDENTIFICATION</scope>
</reference>
<dbReference type="InterPro" id="IPR013083">
    <property type="entry name" value="Znf_RING/FYVE/PHD"/>
</dbReference>
<evidence type="ECO:0000256" key="5">
    <source>
        <dbReference type="ARBA" id="ARBA00022723"/>
    </source>
</evidence>
<dbReference type="OMA" id="LPTMFQL"/>
<dbReference type="InterPro" id="IPR000315">
    <property type="entry name" value="Znf_B-box"/>
</dbReference>
<dbReference type="Pfam" id="PF01436">
    <property type="entry name" value="NHL"/>
    <property type="match status" value="3"/>
</dbReference>
<feature type="repeat" description="NHL" evidence="10">
    <location>
        <begin position="567"/>
        <end position="600"/>
    </location>
</feature>
<dbReference type="InterPro" id="IPR017907">
    <property type="entry name" value="Znf_RING_CS"/>
</dbReference>
<evidence type="ECO:0000256" key="2">
    <source>
        <dbReference type="ARBA" id="ARBA00008518"/>
    </source>
</evidence>
<name>A0A3Q3VPV4_MOLML</name>
<evidence type="ECO:0000256" key="1">
    <source>
        <dbReference type="ARBA" id="ARBA00000900"/>
    </source>
</evidence>
<comment type="similarity">
    <text evidence="2">Belongs to the TRIM/RBCC family.</text>
</comment>
<dbReference type="Pfam" id="PF13445">
    <property type="entry name" value="zf-RING_UBOX"/>
    <property type="match status" value="1"/>
</dbReference>
<evidence type="ECO:0000256" key="11">
    <source>
        <dbReference type="SAM" id="Coils"/>
    </source>
</evidence>
<dbReference type="GO" id="GO:0061630">
    <property type="term" value="F:ubiquitin protein ligase activity"/>
    <property type="evidence" value="ECO:0007669"/>
    <property type="project" value="UniProtKB-EC"/>
</dbReference>
<feature type="repeat" description="NHL" evidence="10">
    <location>
        <begin position="516"/>
        <end position="559"/>
    </location>
</feature>
<dbReference type="SUPFAM" id="SSF57845">
    <property type="entry name" value="B-box zinc-binding domain"/>
    <property type="match status" value="1"/>
</dbReference>
<dbReference type="SMART" id="SM00336">
    <property type="entry name" value="BBOX"/>
    <property type="match status" value="1"/>
</dbReference>
<evidence type="ECO:0000256" key="10">
    <source>
        <dbReference type="PROSITE-ProRule" id="PRU00504"/>
    </source>
</evidence>
<dbReference type="SUPFAM" id="SSF57850">
    <property type="entry name" value="RING/U-box"/>
    <property type="match status" value="1"/>
</dbReference>
<feature type="domain" description="B box-type" evidence="13">
    <location>
        <begin position="100"/>
        <end position="143"/>
    </location>
</feature>
<dbReference type="InterPro" id="IPR001841">
    <property type="entry name" value="Znf_RING"/>
</dbReference>
<feature type="coiled-coil region" evidence="11">
    <location>
        <begin position="161"/>
        <end position="206"/>
    </location>
</feature>
<dbReference type="InterPro" id="IPR011042">
    <property type="entry name" value="6-blade_b-propeller_TolB-like"/>
</dbReference>
<keyword evidence="8" id="KW-0862">Zinc</keyword>
<dbReference type="AlphaFoldDB" id="A0A3Q3VPV4"/>
<dbReference type="PANTHER" id="PTHR25464:SF3">
    <property type="entry name" value="E3 UBIQUITIN-PROTEIN LIGASE TRIM32"/>
    <property type="match status" value="1"/>
</dbReference>
<dbReference type="Gene3D" id="2.120.10.30">
    <property type="entry name" value="TolB, C-terminal domain"/>
    <property type="match status" value="2"/>
</dbReference>
<feature type="domain" description="RING-type" evidence="12">
    <location>
        <begin position="24"/>
        <end position="69"/>
    </location>
</feature>
<sequence length="608" mass="67199">METIKMAAASSPLDPDLMREVLECPICLETYSQEQLRPKLLQCGHTVCRQCLEKLLANTINGVRCPFCSKVSRMSSISQLADNLTVLKILDCTMSCSAAAAALMCRSCCNRLPRQYCHDCATVLCELCKVEGHLHQGHSVQPIRVAAERRRKELGAKLTALRDLMGQIQKKKTAIENINKSLRLKYQAVQQDYATAERRLQEELKRSRRTFTAAMAEVEKLNGQVLEEQTYHLSIAEVKVLSRCDYLTMLVRQSDIALLKDDGSGMDDEELDLNSSMPTVFKLQEPELLRTEHSKPVEVGQLTTKLEVAPEGSGASAGPPVCQFVKKMGCKGTLPGMFNLPVSLCVTPQGEVLVADRGNNRIQIFNRKGFQREIRRNASSIDNFVLSFLGADLPNLIPLSIAVSPQGLIGVTDNYDNSVKVYTMEGHCVACHKNQLIKPWGITAMPSGQFVVSDVEGGKLWCLVVDRNVGVVSYSRVCSAVRPKFVTCDAAGTVYFTQGLALNFEKRQNEPHLEGGFSIGSVDTETEDFRCITGMCVDANGDLLVTDSGRKEILQFPKEGGFKILIQEGLTCPVGVATTQKGQLLVLDCWDHCVKVYTYTQRRHSSTS</sequence>
<evidence type="ECO:0000256" key="3">
    <source>
        <dbReference type="ARBA" id="ARBA00012483"/>
    </source>
</evidence>
<keyword evidence="5" id="KW-0479">Metal-binding</keyword>
<dbReference type="PANTHER" id="PTHR25464">
    <property type="entry name" value="TRIPARTITE MOTIF-CONTAINING PROTEIN 2-LIKE PROTEIN"/>
    <property type="match status" value="1"/>
</dbReference>
<dbReference type="CDD" id="cd14961">
    <property type="entry name" value="NHL_TRIM32_like"/>
    <property type="match status" value="1"/>
</dbReference>